<accession>A0ABU1R5P4</accession>
<keyword evidence="1" id="KW-0732">Signal</keyword>
<evidence type="ECO:0000313" key="2">
    <source>
        <dbReference type="EMBL" id="MDR6808673.1"/>
    </source>
</evidence>
<keyword evidence="3" id="KW-1185">Reference proteome</keyword>
<dbReference type="RefSeq" id="WP_309990897.1">
    <property type="nucleotide sequence ID" value="NZ_JAVDTI010000007.1"/>
</dbReference>
<evidence type="ECO:0000256" key="1">
    <source>
        <dbReference type="SAM" id="SignalP"/>
    </source>
</evidence>
<feature type="signal peptide" evidence="1">
    <location>
        <begin position="1"/>
        <end position="17"/>
    </location>
</feature>
<evidence type="ECO:0000313" key="3">
    <source>
        <dbReference type="Proteomes" id="UP001264980"/>
    </source>
</evidence>
<organism evidence="2 3">
    <name type="scientific">Dyadobacter fermentans</name>
    <dbReference type="NCBI Taxonomy" id="94254"/>
    <lineage>
        <taxon>Bacteria</taxon>
        <taxon>Pseudomonadati</taxon>
        <taxon>Bacteroidota</taxon>
        <taxon>Cytophagia</taxon>
        <taxon>Cytophagales</taxon>
        <taxon>Spirosomataceae</taxon>
        <taxon>Dyadobacter</taxon>
    </lineage>
</organism>
<gene>
    <name evidence="2" type="ORF">J2W84_005737</name>
</gene>
<sequence>MKTVLFVSLLISTLSMNAPLNVAWPTPVPARENAQEKKSVAYLFPAFVKGVVYFRNGTKSEAFLNYYYQDGQMRFLNPRADTLLFTGKYLIDYVAIGDRRFVLTDTHSDMEVIGEGGRVRLAARTQPEIAGNSLSYSGQHFSASEGNAAQVQMVTSQGGHVQWQNNASGHRWRMKTSYFLIDQNRVVHAASRRAFLHVYGRNRRQLTRYLRENRIDFGHADDLQRLFGFCSSLTSL</sequence>
<dbReference type="EMBL" id="JAVDTI010000007">
    <property type="protein sequence ID" value="MDR6808673.1"/>
    <property type="molecule type" value="Genomic_DNA"/>
</dbReference>
<name>A0ABU1R5P4_9BACT</name>
<proteinExistence type="predicted"/>
<dbReference type="Proteomes" id="UP001264980">
    <property type="component" value="Unassembled WGS sequence"/>
</dbReference>
<comment type="caution">
    <text evidence="2">The sequence shown here is derived from an EMBL/GenBank/DDBJ whole genome shotgun (WGS) entry which is preliminary data.</text>
</comment>
<feature type="chain" id="PRO_5047414889" evidence="1">
    <location>
        <begin position="18"/>
        <end position="236"/>
    </location>
</feature>
<protein>
    <submittedName>
        <fullName evidence="2">Uncharacterized protein</fullName>
    </submittedName>
</protein>
<reference evidence="2 3" key="1">
    <citation type="submission" date="2023-07" db="EMBL/GenBank/DDBJ databases">
        <title>Sorghum-associated microbial communities from plants grown in Nebraska, USA.</title>
        <authorList>
            <person name="Schachtman D."/>
        </authorList>
    </citation>
    <scope>NUCLEOTIDE SEQUENCE [LARGE SCALE GENOMIC DNA]</scope>
    <source>
        <strain evidence="2 3">BE57</strain>
    </source>
</reference>